<evidence type="ECO:0000313" key="2">
    <source>
        <dbReference type="EMBL" id="WWD83648.1"/>
    </source>
</evidence>
<gene>
    <name evidence="2" type="ORF">TEGL_20610</name>
</gene>
<feature type="domain" description="WCX" evidence="1">
    <location>
        <begin position="11"/>
        <end position="73"/>
    </location>
</feature>
<proteinExistence type="predicted"/>
<evidence type="ECO:0000259" key="1">
    <source>
        <dbReference type="Pfam" id="PF25583"/>
    </source>
</evidence>
<keyword evidence="3" id="KW-1185">Reference proteome</keyword>
<name>A0ABZ2EVL8_9FIRM</name>
<accession>A0ABZ2EVL8</accession>
<reference evidence="2 3" key="1">
    <citation type="journal article" date="2023" name="PLoS ONE">
        <title>Genome-based metabolic and phylogenomic analysis of three Terrisporobacter species.</title>
        <authorList>
            <person name="Boer T."/>
            <person name="Bengelsdorf F.R."/>
            <person name="Bomeke M."/>
            <person name="Daniel R."/>
            <person name="Poehlein A."/>
        </authorList>
    </citation>
    <scope>NUCLEOTIDE SEQUENCE [LARGE SCALE GENOMIC DNA]</scope>
    <source>
        <strain evidence="2 3">DSM 1288</strain>
    </source>
</reference>
<organism evidence="2 3">
    <name type="scientific">Terrisporobacter glycolicus ATCC 14880 = DSM 1288</name>
    <dbReference type="NCBI Taxonomy" id="1121315"/>
    <lineage>
        <taxon>Bacteria</taxon>
        <taxon>Bacillati</taxon>
        <taxon>Bacillota</taxon>
        <taxon>Clostridia</taxon>
        <taxon>Peptostreptococcales</taxon>
        <taxon>Peptostreptococcaceae</taxon>
        <taxon>Terrisporobacter</taxon>
    </lineage>
</organism>
<dbReference type="EMBL" id="CP117523">
    <property type="protein sequence ID" value="WWD83648.1"/>
    <property type="molecule type" value="Genomic_DNA"/>
</dbReference>
<dbReference type="Pfam" id="PF25583">
    <property type="entry name" value="WCX"/>
    <property type="match status" value="1"/>
</dbReference>
<evidence type="ECO:0000313" key="3">
    <source>
        <dbReference type="Proteomes" id="UP001348492"/>
    </source>
</evidence>
<dbReference type="Proteomes" id="UP001348492">
    <property type="component" value="Chromosome"/>
</dbReference>
<sequence>MKIKFEFCGSSVDAVLERLPTSKIIDQYDNKYLIEAEVFGKGIIMWILSQGSKLKVISPDDFVKEIACEAKKISELYKND</sequence>
<protein>
    <recommendedName>
        <fullName evidence="1">WCX domain-containing protein</fullName>
    </recommendedName>
</protein>
<dbReference type="InterPro" id="IPR057727">
    <property type="entry name" value="WCX_dom"/>
</dbReference>